<proteinExistence type="predicted"/>
<gene>
    <name evidence="1" type="ORF">ALC62_00046</name>
</gene>
<name>A0A151K1N4_9HYME</name>
<reference evidence="1 2" key="1">
    <citation type="submission" date="2016-03" db="EMBL/GenBank/DDBJ databases">
        <title>Cyphomyrmex costatus WGS genome.</title>
        <authorList>
            <person name="Nygaard S."/>
            <person name="Hu H."/>
            <person name="Boomsma J."/>
            <person name="Zhang G."/>
        </authorList>
    </citation>
    <scope>NUCLEOTIDE SEQUENCE [LARGE SCALE GENOMIC DNA]</scope>
    <source>
        <strain evidence="1">MS0001</strain>
        <tissue evidence="1">Whole body</tissue>
    </source>
</reference>
<dbReference type="Proteomes" id="UP000078542">
    <property type="component" value="Unassembled WGS sequence"/>
</dbReference>
<accession>A0A151K1N4</accession>
<keyword evidence="2" id="KW-1185">Reference proteome</keyword>
<comment type="caution">
    <text evidence="1">The sequence shown here is derived from an EMBL/GenBank/DDBJ whole genome shotgun (WGS) entry which is preliminary data.</text>
</comment>
<evidence type="ECO:0000313" key="1">
    <source>
        <dbReference type="EMBL" id="KYN50019.1"/>
    </source>
</evidence>
<protein>
    <submittedName>
        <fullName evidence="1">Uncharacterized protein</fullName>
    </submittedName>
</protein>
<dbReference type="EMBL" id="LKEX01008716">
    <property type="protein sequence ID" value="KYN50019.1"/>
    <property type="molecule type" value="Genomic_DNA"/>
</dbReference>
<organism evidence="1 2">
    <name type="scientific">Cyphomyrmex costatus</name>
    <dbReference type="NCBI Taxonomy" id="456900"/>
    <lineage>
        <taxon>Eukaryota</taxon>
        <taxon>Metazoa</taxon>
        <taxon>Ecdysozoa</taxon>
        <taxon>Arthropoda</taxon>
        <taxon>Hexapoda</taxon>
        <taxon>Insecta</taxon>
        <taxon>Pterygota</taxon>
        <taxon>Neoptera</taxon>
        <taxon>Endopterygota</taxon>
        <taxon>Hymenoptera</taxon>
        <taxon>Apocrita</taxon>
        <taxon>Aculeata</taxon>
        <taxon>Formicoidea</taxon>
        <taxon>Formicidae</taxon>
        <taxon>Myrmicinae</taxon>
        <taxon>Cyphomyrmex</taxon>
    </lineage>
</organism>
<feature type="non-terminal residue" evidence="1">
    <location>
        <position position="1"/>
    </location>
</feature>
<dbReference type="AlphaFoldDB" id="A0A151K1N4"/>
<sequence>HHGRELSMSLETWKGLYEQRRNICKLLRNEYKNNFITISPMTATIYTHNDVTLVRLESATVLVMMIESTLRCMFDLDGCNDVTFEKLSRLVDTVDVKYTRFANVALNDIRKSDIFASSSIASSSLWFLTCTKKYCVTKKNLNTL</sequence>
<evidence type="ECO:0000313" key="2">
    <source>
        <dbReference type="Proteomes" id="UP000078542"/>
    </source>
</evidence>